<dbReference type="PANTHER" id="PTHR33187:SF11">
    <property type="entry name" value="AMINOTRANSFERASE-LIKE PLANT MOBILE DOMAIN-CONTAINING PROTEIN"/>
    <property type="match status" value="1"/>
</dbReference>
<protein>
    <recommendedName>
        <fullName evidence="2">Reverse transcriptase domain-containing protein</fullName>
    </recommendedName>
</protein>
<dbReference type="InterPro" id="IPR043128">
    <property type="entry name" value="Rev_trsase/Diguanyl_cyclase"/>
</dbReference>
<dbReference type="InterPro" id="IPR041577">
    <property type="entry name" value="RT_RNaseH_2"/>
</dbReference>
<keyword evidence="4" id="KW-1185">Reference proteome</keyword>
<dbReference type="AlphaFoldDB" id="A0A3Q7IUH9"/>
<feature type="compositionally biased region" description="Polar residues" evidence="1">
    <location>
        <begin position="447"/>
        <end position="457"/>
    </location>
</feature>
<dbReference type="SUPFAM" id="SSF56672">
    <property type="entry name" value="DNA/RNA polymerases"/>
    <property type="match status" value="1"/>
</dbReference>
<dbReference type="InterPro" id="IPR043502">
    <property type="entry name" value="DNA/RNA_pol_sf"/>
</dbReference>
<evidence type="ECO:0000313" key="3">
    <source>
        <dbReference type="EnsemblPlants" id="Solyc11g027697.1.1"/>
    </source>
</evidence>
<dbReference type="PaxDb" id="4081-Solyc11g027680.1.1"/>
<sequence>MNEILCPYLDQLVVVYLYDIVVYSSTLQEHVEHLKKVFKVLRENQLYVEREKCQFAQPKIHFLGHVISQGELRMDEAKVKAIQDWEAPMKVTELRYFLGLDKYYRRFISGYSAIAAPLTELLKKNRFWLWSEECQEAFEVLKAVVTEAPVLMLPDFTKTFEIHMDASDFAIGGPLENRYGRTTLGVACHHRLWTSRHSQTTSGLTRSDDVGRGMPSSPLGSTDGRKASGVACHNRPWTAQTVGRRRAWHAVIALGQHKRSATVGRAYTQRSGPMAPKSTCRWLSRRNISAAVTVLKYNFHGAAGRILCRRLKYATGYSRPRPSGICQGLRRMGLDCKKRPWTTLTVERRRAWRSITALGQHTQSDDIGHGMPSPPLDITHHDITTLGQHTQSNDVVHGMTSPPVDYAHAHMVKQRRAWHDLTALGQHTRSYYVGRGMTSPPLDSTRGRTTSGHTWSNDVRRGMASPPLDSTHGRTTPGVTCITAFRQHSRSNDVGRGMPSSPLAAQTVERRRAWHDITALGLHARSDDIWHGMTSPPFDGTHG</sequence>
<dbReference type="Gene3D" id="3.30.70.270">
    <property type="match status" value="2"/>
</dbReference>
<reference evidence="3" key="1">
    <citation type="journal article" date="2012" name="Nature">
        <title>The tomato genome sequence provides insights into fleshy fruit evolution.</title>
        <authorList>
            <consortium name="Tomato Genome Consortium"/>
        </authorList>
    </citation>
    <scope>NUCLEOTIDE SEQUENCE [LARGE SCALE GENOMIC DNA]</scope>
    <source>
        <strain evidence="3">cv. Heinz 1706</strain>
    </source>
</reference>
<name>A0A3Q7IUH9_SOLLC</name>
<proteinExistence type="predicted"/>
<feature type="domain" description="Reverse transcriptase" evidence="2">
    <location>
        <begin position="1"/>
        <end position="67"/>
    </location>
</feature>
<feature type="region of interest" description="Disordered" evidence="1">
    <location>
        <begin position="435"/>
        <end position="476"/>
    </location>
</feature>
<feature type="region of interest" description="Disordered" evidence="1">
    <location>
        <begin position="199"/>
        <end position="230"/>
    </location>
</feature>
<dbReference type="PANTHER" id="PTHR33187">
    <property type="entry name" value="WU:FI09B08"/>
    <property type="match status" value="1"/>
</dbReference>
<dbReference type="Proteomes" id="UP000004994">
    <property type="component" value="Chromosome 11"/>
</dbReference>
<dbReference type="FunFam" id="3.30.70.270:FF:000026">
    <property type="entry name" value="Transposon Ty3-G Gag-Pol polyprotein"/>
    <property type="match status" value="1"/>
</dbReference>
<dbReference type="InParanoid" id="A0A3Q7IUH9"/>
<evidence type="ECO:0000256" key="1">
    <source>
        <dbReference type="SAM" id="MobiDB-lite"/>
    </source>
</evidence>
<evidence type="ECO:0000259" key="2">
    <source>
        <dbReference type="PROSITE" id="PS50878"/>
    </source>
</evidence>
<reference evidence="3" key="2">
    <citation type="submission" date="2019-01" db="UniProtKB">
        <authorList>
            <consortium name="EnsemblPlants"/>
        </authorList>
    </citation>
    <scope>IDENTIFICATION</scope>
    <source>
        <strain evidence="3">cv. Heinz 1706</strain>
    </source>
</reference>
<dbReference type="EnsemblPlants" id="Solyc11g027697.1.1">
    <property type="protein sequence ID" value="Solyc11g027697.1.1"/>
    <property type="gene ID" value="Solyc11g027697.1"/>
</dbReference>
<dbReference type="Pfam" id="PF00078">
    <property type="entry name" value="RVT_1"/>
    <property type="match status" value="1"/>
</dbReference>
<evidence type="ECO:0000313" key="4">
    <source>
        <dbReference type="Proteomes" id="UP000004994"/>
    </source>
</evidence>
<dbReference type="InterPro" id="IPR000477">
    <property type="entry name" value="RT_dom"/>
</dbReference>
<dbReference type="Pfam" id="PF17919">
    <property type="entry name" value="RT_RNaseH_2"/>
    <property type="match status" value="1"/>
</dbReference>
<dbReference type="PROSITE" id="PS50878">
    <property type="entry name" value="RT_POL"/>
    <property type="match status" value="1"/>
</dbReference>
<dbReference type="Gramene" id="Solyc11g027697.1.1">
    <property type="protein sequence ID" value="Solyc11g027697.1.1"/>
    <property type="gene ID" value="Solyc11g027697.1"/>
</dbReference>
<organism evidence="3">
    <name type="scientific">Solanum lycopersicum</name>
    <name type="common">Tomato</name>
    <name type="synonym">Lycopersicon esculentum</name>
    <dbReference type="NCBI Taxonomy" id="4081"/>
    <lineage>
        <taxon>Eukaryota</taxon>
        <taxon>Viridiplantae</taxon>
        <taxon>Streptophyta</taxon>
        <taxon>Embryophyta</taxon>
        <taxon>Tracheophyta</taxon>
        <taxon>Spermatophyta</taxon>
        <taxon>Magnoliopsida</taxon>
        <taxon>eudicotyledons</taxon>
        <taxon>Gunneridae</taxon>
        <taxon>Pentapetalae</taxon>
        <taxon>asterids</taxon>
        <taxon>lamiids</taxon>
        <taxon>Solanales</taxon>
        <taxon>Solanaceae</taxon>
        <taxon>Solanoideae</taxon>
        <taxon>Solaneae</taxon>
        <taxon>Solanum</taxon>
        <taxon>Solanum subgen. Lycopersicon</taxon>
    </lineage>
</organism>
<dbReference type="CDD" id="cd01647">
    <property type="entry name" value="RT_LTR"/>
    <property type="match status" value="1"/>
</dbReference>
<accession>A0A3Q7IUH9</accession>